<dbReference type="EMBL" id="QFYQ01000002">
    <property type="protein sequence ID" value="RAK51602.1"/>
    <property type="molecule type" value="Genomic_DNA"/>
</dbReference>
<evidence type="ECO:0000313" key="1">
    <source>
        <dbReference type="EMBL" id="RAK51602.1"/>
    </source>
</evidence>
<dbReference type="Proteomes" id="UP000249254">
    <property type="component" value="Unassembled WGS sequence"/>
</dbReference>
<keyword evidence="2" id="KW-1185">Reference proteome</keyword>
<dbReference type="AlphaFoldDB" id="A0A328AAA2"/>
<proteinExistence type="predicted"/>
<organism evidence="1 2">
    <name type="scientific">Phenylobacterium soli</name>
    <dbReference type="NCBI Taxonomy" id="2170551"/>
    <lineage>
        <taxon>Bacteria</taxon>
        <taxon>Pseudomonadati</taxon>
        <taxon>Pseudomonadota</taxon>
        <taxon>Alphaproteobacteria</taxon>
        <taxon>Caulobacterales</taxon>
        <taxon>Caulobacteraceae</taxon>
        <taxon>Phenylobacterium</taxon>
    </lineage>
</organism>
<name>A0A328AAA2_9CAUL</name>
<protein>
    <submittedName>
        <fullName evidence="1">Uncharacterized protein</fullName>
    </submittedName>
</protein>
<evidence type="ECO:0000313" key="2">
    <source>
        <dbReference type="Proteomes" id="UP000249254"/>
    </source>
</evidence>
<sequence>MDHPTYLELFHETVIKVLPEVAIRQGRGDHDSAADLVTALRTKLDDLWAQRVVTAQQGMKP</sequence>
<accession>A0A328AAA2</accession>
<dbReference type="RefSeq" id="WP_111530164.1">
    <property type="nucleotide sequence ID" value="NZ_QFYQ01000002.1"/>
</dbReference>
<comment type="caution">
    <text evidence="1">The sequence shown here is derived from an EMBL/GenBank/DDBJ whole genome shotgun (WGS) entry which is preliminary data.</text>
</comment>
<gene>
    <name evidence="1" type="ORF">DJ017_17350</name>
</gene>
<reference evidence="2" key="1">
    <citation type="submission" date="2018-05" db="EMBL/GenBank/DDBJ databases">
        <authorList>
            <person name="Li X."/>
        </authorList>
    </citation>
    <scope>NUCLEOTIDE SEQUENCE [LARGE SCALE GENOMIC DNA]</scope>
    <source>
        <strain evidence="2">LX32</strain>
    </source>
</reference>